<evidence type="ECO:0000313" key="2">
    <source>
        <dbReference type="EMBL" id="CAF1069919.1"/>
    </source>
</evidence>
<dbReference type="OrthoDB" id="408493at2759"/>
<protein>
    <submittedName>
        <fullName evidence="3">Uncharacterized protein</fullName>
    </submittedName>
</protein>
<keyword evidence="1" id="KW-0812">Transmembrane</keyword>
<dbReference type="EMBL" id="CAJNOR010001075">
    <property type="protein sequence ID" value="CAF1069919.1"/>
    <property type="molecule type" value="Genomic_DNA"/>
</dbReference>
<dbReference type="EMBL" id="CAJNOJ010000139">
    <property type="protein sequence ID" value="CAF1185273.1"/>
    <property type="molecule type" value="Genomic_DNA"/>
</dbReference>
<organism evidence="3 5">
    <name type="scientific">Adineta ricciae</name>
    <name type="common">Rotifer</name>
    <dbReference type="NCBI Taxonomy" id="249248"/>
    <lineage>
        <taxon>Eukaryota</taxon>
        <taxon>Metazoa</taxon>
        <taxon>Spiralia</taxon>
        <taxon>Gnathifera</taxon>
        <taxon>Rotifera</taxon>
        <taxon>Eurotatoria</taxon>
        <taxon>Bdelloidea</taxon>
        <taxon>Adinetida</taxon>
        <taxon>Adinetidae</taxon>
        <taxon>Adineta</taxon>
    </lineage>
</organism>
<dbReference type="Pfam" id="PF03385">
    <property type="entry name" value="STELLO"/>
    <property type="match status" value="1"/>
</dbReference>
<evidence type="ECO:0000313" key="5">
    <source>
        <dbReference type="Proteomes" id="UP000663852"/>
    </source>
</evidence>
<evidence type="ECO:0000313" key="4">
    <source>
        <dbReference type="Proteomes" id="UP000663828"/>
    </source>
</evidence>
<comment type="caution">
    <text evidence="3">The sequence shown here is derived from an EMBL/GenBank/DDBJ whole genome shotgun (WGS) entry which is preliminary data.</text>
</comment>
<accession>A0A814V4S0</accession>
<gene>
    <name evidence="3" type="ORF">EDS130_LOCUS24485</name>
    <name evidence="2" type="ORF">XAT740_LOCUS16751</name>
</gene>
<dbReference type="PANTHER" id="PTHR31362">
    <property type="entry name" value="GLYCOSYLTRANSFERASE STELLO1-RELATED"/>
    <property type="match status" value="1"/>
</dbReference>
<dbReference type="Proteomes" id="UP000663828">
    <property type="component" value="Unassembled WGS sequence"/>
</dbReference>
<keyword evidence="1" id="KW-0472">Membrane</keyword>
<dbReference type="InterPro" id="IPR005049">
    <property type="entry name" value="STL-like"/>
</dbReference>
<dbReference type="Proteomes" id="UP000663852">
    <property type="component" value="Unassembled WGS sequence"/>
</dbReference>
<reference evidence="3" key="1">
    <citation type="submission" date="2021-02" db="EMBL/GenBank/DDBJ databases">
        <authorList>
            <person name="Nowell W R."/>
        </authorList>
    </citation>
    <scope>NUCLEOTIDE SEQUENCE</scope>
</reference>
<evidence type="ECO:0000313" key="3">
    <source>
        <dbReference type="EMBL" id="CAF1185273.1"/>
    </source>
</evidence>
<proteinExistence type="predicted"/>
<name>A0A814V4S0_ADIRI</name>
<evidence type="ECO:0000256" key="1">
    <source>
        <dbReference type="SAM" id="Phobius"/>
    </source>
</evidence>
<feature type="transmembrane region" description="Helical" evidence="1">
    <location>
        <begin position="12"/>
        <end position="30"/>
    </location>
</feature>
<dbReference type="AlphaFoldDB" id="A0A814V4S0"/>
<keyword evidence="1" id="KW-1133">Transmembrane helix</keyword>
<dbReference type="PANTHER" id="PTHR31362:SF0">
    <property type="entry name" value="EXOSTOSIN DOMAIN-CONTAINING PROTEIN-RELATED"/>
    <property type="match status" value="1"/>
</dbReference>
<keyword evidence="4" id="KW-1185">Reference proteome</keyword>
<sequence>MYHYERNHLPKIVRNFTLIVCISLVLLYASSKLLNTKTSTFDLLTSEPLNPFVCSLRGERWIVITTIFYPTLAIHKFLNLSIQWNLVIVADRKTPTDWMSRLHRSDQSRVLFLSLDEQRSLGYSILQYVPEGSYARKNIGYLVAIACGAKIIFESDDDNVLETNDIRVLPKEASPNDVPWVSFHRQRSPFVNIYGSFGQPHIWPRGFPVDELRNVTEDGWHSVRRNRDKITNTYIQQYLADLDPDVDALYRLTHPLSIGRIQFDPQQPPVAIQPFTFSPYNTQNTVTHYEAFWGLYLPVTTTFRVCDIWRGFWVQRLLWDIDGRLVFSTATVKQVRNAHSYIKDMDDESQLYHQSGSFVRFLASWSSSLPTLVERIAQLAIDIAHGGFWHVREVDIMKAWLHDLQSVGYVFPSIVSPATRSTTLEKRAVVCITGYTKCAYTWNSIDFTIRQRLKGDIDTILFLSSSFIPNSVPFIGRRTSSHAHLNVTMAVFYEDRVIDPRIPDDCHIHFHLPNNTSDHIRNYLQQLWSAKQCYNLVKDYERRFNLRYQLLVHTHINTLTRMPADTSRVNRTVILSSVRYNPHYDDGFTLGPLNMMKHYMTRWDVLRHCPSDNNHRPDMFRLKHLSRFTNFTVDVQSNAHDNVAKDKANYC</sequence>